<name>A0ABN9KVZ3_9NEOB</name>
<organism evidence="1 2">
    <name type="scientific">Ranitomeya imitator</name>
    <name type="common">mimic poison frog</name>
    <dbReference type="NCBI Taxonomy" id="111125"/>
    <lineage>
        <taxon>Eukaryota</taxon>
        <taxon>Metazoa</taxon>
        <taxon>Chordata</taxon>
        <taxon>Craniata</taxon>
        <taxon>Vertebrata</taxon>
        <taxon>Euteleostomi</taxon>
        <taxon>Amphibia</taxon>
        <taxon>Batrachia</taxon>
        <taxon>Anura</taxon>
        <taxon>Neobatrachia</taxon>
        <taxon>Hyloidea</taxon>
        <taxon>Dendrobatidae</taxon>
        <taxon>Dendrobatinae</taxon>
        <taxon>Ranitomeya</taxon>
    </lineage>
</organism>
<comment type="caution">
    <text evidence="1">The sequence shown here is derived from an EMBL/GenBank/DDBJ whole genome shotgun (WGS) entry which is preliminary data.</text>
</comment>
<proteinExistence type="predicted"/>
<gene>
    <name evidence="1" type="ORF">RIMI_LOCUS1898833</name>
</gene>
<dbReference type="Gene3D" id="2.30.29.30">
    <property type="entry name" value="Pleckstrin-homology domain (PH domain)/Phosphotyrosine-binding domain (PTB)"/>
    <property type="match status" value="1"/>
</dbReference>
<reference evidence="1" key="1">
    <citation type="submission" date="2023-07" db="EMBL/GenBank/DDBJ databases">
        <authorList>
            <person name="Stuckert A."/>
        </authorList>
    </citation>
    <scope>NUCLEOTIDE SEQUENCE</scope>
</reference>
<evidence type="ECO:0000313" key="1">
    <source>
        <dbReference type="EMBL" id="CAJ0923013.1"/>
    </source>
</evidence>
<dbReference type="EMBL" id="CAUEEQ010002547">
    <property type="protein sequence ID" value="CAJ0923013.1"/>
    <property type="molecule type" value="Genomic_DNA"/>
</dbReference>
<dbReference type="InterPro" id="IPR011993">
    <property type="entry name" value="PH-like_dom_sf"/>
</dbReference>
<keyword evidence="2" id="KW-1185">Reference proteome</keyword>
<sequence length="324" mass="36071">MSNDPAVRSWSCSYYLASKKGWRPGRLSLTATHLRLRLDGAEHCALSLPLSCISEMKKESSSYIFSAITVLARGGDKHWFSSLAPSRNAVFTVLEHFWREQLLSPRGEQGTPNNSRGAELIAIMSGSQRLLEDTTRVLHHQGEQLGNIMSGLSKIEGDMATADRMLSVLESPSWWPFSRNPWRRTTSKEAAASAQSRGKEGVIAVIPAVFCRHPPDVTLRPGHLTLLLSAMEICDCDLRPVQRYERQDVDDIRVVSGHEMRVRQRFIGRPDVTCSVLSARLPDVLPLLELQYKSKVEVLEEAAVVRDKGRASPGSRSPGWQTGN</sequence>
<dbReference type="Proteomes" id="UP001176940">
    <property type="component" value="Unassembled WGS sequence"/>
</dbReference>
<evidence type="ECO:0000313" key="2">
    <source>
        <dbReference type="Proteomes" id="UP001176940"/>
    </source>
</evidence>
<protein>
    <recommendedName>
        <fullName evidence="3">V-SNARE coiled-coil homology domain-containing protein</fullName>
    </recommendedName>
</protein>
<evidence type="ECO:0008006" key="3">
    <source>
        <dbReference type="Google" id="ProtNLM"/>
    </source>
</evidence>
<accession>A0ABN9KVZ3</accession>
<dbReference type="SUPFAM" id="SSF58038">
    <property type="entry name" value="SNARE fusion complex"/>
    <property type="match status" value="1"/>
</dbReference>
<dbReference type="Gene3D" id="1.20.5.110">
    <property type="match status" value="1"/>
</dbReference>